<dbReference type="VEuPathDB" id="FungiDB:CIMG_05007"/>
<feature type="transmembrane region" description="Helical" evidence="1">
    <location>
        <begin position="39"/>
        <end position="58"/>
    </location>
</feature>
<sequence>MIRIHLITIGDRTYIKDITSPAHIFYENGSILCSSILRYIPLVLVSAFLLDWILYMFVHQWKSGLLSTTVTFGFILYSSVVIDITQGRMAQRMIQDYKLDKSKYLAIRADEMGVIDIAFQQSHAGPKWILNNLAYPFKAKISVIRL</sequence>
<dbReference type="OrthoDB" id="4200744at2759"/>
<dbReference type="KEGG" id="cim:CIMG_05007"/>
<dbReference type="EMBL" id="GG704914">
    <property type="protein sequence ID" value="EAS33983.3"/>
    <property type="molecule type" value="Genomic_DNA"/>
</dbReference>
<reference evidence="3" key="2">
    <citation type="journal article" date="2010" name="Genome Res.">
        <title>Population genomic sequencing of Coccidioides fungi reveals recent hybridization and transposon control.</title>
        <authorList>
            <person name="Neafsey D.E."/>
            <person name="Barker B.M."/>
            <person name="Sharpton T.J."/>
            <person name="Stajich J.E."/>
            <person name="Park D.J."/>
            <person name="Whiston E."/>
            <person name="Hung C.-Y."/>
            <person name="McMahan C."/>
            <person name="White J."/>
            <person name="Sykes S."/>
            <person name="Heiman D."/>
            <person name="Young S."/>
            <person name="Zeng Q."/>
            <person name="Abouelleil A."/>
            <person name="Aftuck L."/>
            <person name="Bessette D."/>
            <person name="Brown A."/>
            <person name="FitzGerald M."/>
            <person name="Lui A."/>
            <person name="Macdonald J.P."/>
            <person name="Priest M."/>
            <person name="Orbach M.J."/>
            <person name="Galgiani J.N."/>
            <person name="Kirkland T.N."/>
            <person name="Cole G.T."/>
            <person name="Birren B.W."/>
            <person name="Henn M.R."/>
            <person name="Taylor J.W."/>
            <person name="Rounsley S.D."/>
        </authorList>
    </citation>
    <scope>GENOME REANNOTATION</scope>
    <source>
        <strain evidence="3">RS</strain>
    </source>
</reference>
<evidence type="ECO:0000256" key="1">
    <source>
        <dbReference type="SAM" id="Phobius"/>
    </source>
</evidence>
<gene>
    <name evidence="2" type="ORF">CIMG_05007</name>
</gene>
<dbReference type="AlphaFoldDB" id="J3KEQ1"/>
<proteinExistence type="predicted"/>
<dbReference type="RefSeq" id="XP_001245566.2">
    <property type="nucleotide sequence ID" value="XM_001245565.2"/>
</dbReference>
<dbReference type="GeneID" id="4564352"/>
<evidence type="ECO:0000313" key="3">
    <source>
        <dbReference type="Proteomes" id="UP000001261"/>
    </source>
</evidence>
<keyword evidence="1" id="KW-0812">Transmembrane</keyword>
<dbReference type="Proteomes" id="UP000001261">
    <property type="component" value="Unassembled WGS sequence"/>
</dbReference>
<dbReference type="OMA" id="HIFYENG"/>
<organism evidence="2 3">
    <name type="scientific">Coccidioides immitis (strain RS)</name>
    <name type="common">Valley fever fungus</name>
    <dbReference type="NCBI Taxonomy" id="246410"/>
    <lineage>
        <taxon>Eukaryota</taxon>
        <taxon>Fungi</taxon>
        <taxon>Dikarya</taxon>
        <taxon>Ascomycota</taxon>
        <taxon>Pezizomycotina</taxon>
        <taxon>Eurotiomycetes</taxon>
        <taxon>Eurotiomycetidae</taxon>
        <taxon>Onygenales</taxon>
        <taxon>Onygenaceae</taxon>
        <taxon>Coccidioides</taxon>
    </lineage>
</organism>
<dbReference type="InParanoid" id="J3KEQ1"/>
<accession>J3KEQ1</accession>
<evidence type="ECO:0000313" key="2">
    <source>
        <dbReference type="EMBL" id="EAS33983.3"/>
    </source>
</evidence>
<protein>
    <submittedName>
        <fullName evidence="2">Uncharacterized protein</fullName>
    </submittedName>
</protein>
<name>J3KEQ1_COCIM</name>
<keyword evidence="3" id="KW-1185">Reference proteome</keyword>
<keyword evidence="1" id="KW-1133">Transmembrane helix</keyword>
<feature type="transmembrane region" description="Helical" evidence="1">
    <location>
        <begin position="64"/>
        <end position="84"/>
    </location>
</feature>
<reference evidence="3" key="1">
    <citation type="journal article" date="2009" name="Genome Res.">
        <title>Comparative genomic analyses of the human fungal pathogens Coccidioides and their relatives.</title>
        <authorList>
            <person name="Sharpton T.J."/>
            <person name="Stajich J.E."/>
            <person name="Rounsley S.D."/>
            <person name="Gardner M.J."/>
            <person name="Wortman J.R."/>
            <person name="Jordar V.S."/>
            <person name="Maiti R."/>
            <person name="Kodira C.D."/>
            <person name="Neafsey D.E."/>
            <person name="Zeng Q."/>
            <person name="Hung C.-Y."/>
            <person name="McMahan C."/>
            <person name="Muszewska A."/>
            <person name="Grynberg M."/>
            <person name="Mandel M.A."/>
            <person name="Kellner E.M."/>
            <person name="Barker B.M."/>
            <person name="Galgiani J.N."/>
            <person name="Orbach M.J."/>
            <person name="Kirkland T.N."/>
            <person name="Cole G.T."/>
            <person name="Henn M.R."/>
            <person name="Birren B.W."/>
            <person name="Taylor J.W."/>
        </authorList>
    </citation>
    <scope>NUCLEOTIDE SEQUENCE [LARGE SCALE GENOMIC DNA]</scope>
    <source>
        <strain evidence="3">RS</strain>
    </source>
</reference>
<keyword evidence="1" id="KW-0472">Membrane</keyword>